<gene>
    <name evidence="1" type="ORF">SAMN02745671_00965</name>
</gene>
<name>A0A1M6C2I2_9FIRM</name>
<organism evidence="1 2">
    <name type="scientific">Anaerovibrio lipolyticus DSM 3074</name>
    <dbReference type="NCBI Taxonomy" id="1120997"/>
    <lineage>
        <taxon>Bacteria</taxon>
        <taxon>Bacillati</taxon>
        <taxon>Bacillota</taxon>
        <taxon>Negativicutes</taxon>
        <taxon>Selenomonadales</taxon>
        <taxon>Selenomonadaceae</taxon>
        <taxon>Anaerovibrio</taxon>
    </lineage>
</organism>
<accession>A0A1M6C2I2</accession>
<sequence length="58" mass="6583">MSFRFRVRACGHRQVSSKFITGEICVFALIDGGDESYSTLLIINNNMKSHYETHTTAE</sequence>
<proteinExistence type="predicted"/>
<dbReference type="AlphaFoldDB" id="A0A1M6C2I2"/>
<evidence type="ECO:0000313" key="1">
    <source>
        <dbReference type="EMBL" id="SHI55226.1"/>
    </source>
</evidence>
<dbReference type="Proteomes" id="UP000191240">
    <property type="component" value="Unassembled WGS sequence"/>
</dbReference>
<evidence type="ECO:0000313" key="2">
    <source>
        <dbReference type="Proteomes" id="UP000191240"/>
    </source>
</evidence>
<protein>
    <submittedName>
        <fullName evidence="1">Uncharacterized protein</fullName>
    </submittedName>
</protein>
<reference evidence="1 2" key="1">
    <citation type="submission" date="2016-11" db="EMBL/GenBank/DDBJ databases">
        <authorList>
            <person name="Jaros S."/>
            <person name="Januszkiewicz K."/>
            <person name="Wedrychowicz H."/>
        </authorList>
    </citation>
    <scope>NUCLEOTIDE SEQUENCE [LARGE SCALE GENOMIC DNA]</scope>
    <source>
        <strain evidence="1 2">DSM 3074</strain>
    </source>
</reference>
<dbReference type="EMBL" id="FQYW01000007">
    <property type="protein sequence ID" value="SHI55226.1"/>
    <property type="molecule type" value="Genomic_DNA"/>
</dbReference>